<gene>
    <name evidence="2" type="ORF">GDO78_011331</name>
</gene>
<proteinExistence type="predicted"/>
<name>A0A8J6F977_ELECQ</name>
<dbReference type="OrthoDB" id="9909727at2759"/>
<feature type="compositionally biased region" description="Basic and acidic residues" evidence="1">
    <location>
        <begin position="129"/>
        <end position="142"/>
    </location>
</feature>
<reference evidence="2" key="1">
    <citation type="thesis" date="2020" institute="ProQuest LLC" country="789 East Eisenhower Parkway, Ann Arbor, MI, USA">
        <title>Comparative Genomics and Chromosome Evolution.</title>
        <authorList>
            <person name="Mudd A.B."/>
        </authorList>
    </citation>
    <scope>NUCLEOTIDE SEQUENCE</scope>
    <source>
        <strain evidence="2">HN-11 Male</strain>
        <tissue evidence="2">Kidney and liver</tissue>
    </source>
</reference>
<dbReference type="EMBL" id="WNTK01000006">
    <property type="protein sequence ID" value="KAG9482595.1"/>
    <property type="molecule type" value="Genomic_DNA"/>
</dbReference>
<organism evidence="2 3">
    <name type="scientific">Eleutherodactylus coqui</name>
    <name type="common">Puerto Rican coqui</name>
    <dbReference type="NCBI Taxonomy" id="57060"/>
    <lineage>
        <taxon>Eukaryota</taxon>
        <taxon>Metazoa</taxon>
        <taxon>Chordata</taxon>
        <taxon>Craniata</taxon>
        <taxon>Vertebrata</taxon>
        <taxon>Euteleostomi</taxon>
        <taxon>Amphibia</taxon>
        <taxon>Batrachia</taxon>
        <taxon>Anura</taxon>
        <taxon>Neobatrachia</taxon>
        <taxon>Hyloidea</taxon>
        <taxon>Eleutherodactylidae</taxon>
        <taxon>Eleutherodactylinae</taxon>
        <taxon>Eleutherodactylus</taxon>
        <taxon>Eleutherodactylus</taxon>
    </lineage>
</organism>
<dbReference type="AlphaFoldDB" id="A0A8J6F977"/>
<accession>A0A8J6F977</accession>
<feature type="region of interest" description="Disordered" evidence="1">
    <location>
        <begin position="1"/>
        <end position="184"/>
    </location>
</feature>
<evidence type="ECO:0000313" key="3">
    <source>
        <dbReference type="Proteomes" id="UP000770717"/>
    </source>
</evidence>
<keyword evidence="3" id="KW-1185">Reference proteome</keyword>
<comment type="caution">
    <text evidence="2">The sequence shown here is derived from an EMBL/GenBank/DDBJ whole genome shotgun (WGS) entry which is preliminary data.</text>
</comment>
<dbReference type="Proteomes" id="UP000770717">
    <property type="component" value="Unassembled WGS sequence"/>
</dbReference>
<feature type="compositionally biased region" description="Basic and acidic residues" evidence="1">
    <location>
        <begin position="1"/>
        <end position="11"/>
    </location>
</feature>
<sequence>MPEAGARDTRPAADAGPLSAARVQDHVAAARPIPAGCQSGGGDQSEELQKEARCSRASHPEAGSGGKQDGHQGRSCLTQRHCPRSVSSTKSSGEGRHQLPSSIEVIRPAAQNQNGGCNGELSRGASSVRGERSRDQHTETQRSARQPSDTAQKPPARQPSDTAQKPPAVPIPPATQPSDGRAAGGKRHIWIVGNDFIYWAEQRARIRPLGVNLGLKNAVVHWHGIRGLQWSKLLYEVVRIRRWTPRTVVLLIHAGGNDMGSTKVGELIALMRQDMGHFRRFFKNVVLVWSDIISRRVWRGERNPGGIERARKGANLKMSQLMPLIGGVAVRHWELEGQNAHLLKEDGENLNEVGLDIFLSGLQDGLEAALVLAEGRRTA</sequence>
<evidence type="ECO:0008006" key="4">
    <source>
        <dbReference type="Google" id="ProtNLM"/>
    </source>
</evidence>
<evidence type="ECO:0000313" key="2">
    <source>
        <dbReference type="EMBL" id="KAG9482595.1"/>
    </source>
</evidence>
<evidence type="ECO:0000256" key="1">
    <source>
        <dbReference type="SAM" id="MobiDB-lite"/>
    </source>
</evidence>
<protein>
    <recommendedName>
        <fullName evidence="4">SGNH hydrolase-type esterase domain-containing protein</fullName>
    </recommendedName>
</protein>
<dbReference type="SUPFAM" id="SSF52266">
    <property type="entry name" value="SGNH hydrolase"/>
    <property type="match status" value="1"/>
</dbReference>